<dbReference type="GO" id="GO:0000156">
    <property type="term" value="F:phosphorelay response regulator activity"/>
    <property type="evidence" value="ECO:0007669"/>
    <property type="project" value="TreeGrafter"/>
</dbReference>
<dbReference type="InterPro" id="IPR001789">
    <property type="entry name" value="Sig_transdc_resp-reg_receiver"/>
</dbReference>
<evidence type="ECO:0000256" key="6">
    <source>
        <dbReference type="ARBA" id="ARBA00023125"/>
    </source>
</evidence>
<evidence type="ECO:0000256" key="7">
    <source>
        <dbReference type="ARBA" id="ARBA00023159"/>
    </source>
</evidence>
<evidence type="ECO:0000313" key="11">
    <source>
        <dbReference type="EMBL" id="SDJ27250.1"/>
    </source>
</evidence>
<dbReference type="CDD" id="cd19925">
    <property type="entry name" value="REC_citrate_TCS"/>
    <property type="match status" value="1"/>
</dbReference>
<evidence type="ECO:0000313" key="12">
    <source>
        <dbReference type="Proteomes" id="UP000199225"/>
    </source>
</evidence>
<dbReference type="RefSeq" id="WP_093193149.1">
    <property type="nucleotide sequence ID" value="NZ_FNEV01000003.1"/>
</dbReference>
<dbReference type="PANTHER" id="PTHR45526:SF6">
    <property type="entry name" value="TRANSCRIPTIONAL REGULATORY PROTEIN CITT"/>
    <property type="match status" value="1"/>
</dbReference>
<dbReference type="InterPro" id="IPR051271">
    <property type="entry name" value="2C-system_Tx_regulators"/>
</dbReference>
<feature type="domain" description="Response regulatory" evidence="10">
    <location>
        <begin position="3"/>
        <end position="119"/>
    </location>
</feature>
<dbReference type="SUPFAM" id="SSF52172">
    <property type="entry name" value="CheY-like"/>
    <property type="match status" value="1"/>
</dbReference>
<keyword evidence="4" id="KW-0902">Two-component regulatory system</keyword>
<dbReference type="SMART" id="SM00448">
    <property type="entry name" value="REC"/>
    <property type="match status" value="1"/>
</dbReference>
<dbReference type="Pfam" id="PF20714">
    <property type="entry name" value="HTH_64"/>
    <property type="match status" value="1"/>
</dbReference>
<dbReference type="GO" id="GO:0003700">
    <property type="term" value="F:DNA-binding transcription factor activity"/>
    <property type="evidence" value="ECO:0007669"/>
    <property type="project" value="InterPro"/>
</dbReference>
<accession>A0A1G8SEX8</accession>
<proteinExistence type="predicted"/>
<keyword evidence="12" id="KW-1185">Reference proteome</keyword>
<evidence type="ECO:0000256" key="8">
    <source>
        <dbReference type="ARBA" id="ARBA00023163"/>
    </source>
</evidence>
<evidence type="ECO:0000259" key="10">
    <source>
        <dbReference type="PROSITE" id="PS50110"/>
    </source>
</evidence>
<keyword evidence="8" id="KW-0804">Transcription</keyword>
<feature type="modified residue" description="4-aspartylphosphate" evidence="9">
    <location>
        <position position="54"/>
    </location>
</feature>
<evidence type="ECO:0000256" key="4">
    <source>
        <dbReference type="ARBA" id="ARBA00023012"/>
    </source>
</evidence>
<dbReference type="EMBL" id="FNEV01000003">
    <property type="protein sequence ID" value="SDJ27250.1"/>
    <property type="molecule type" value="Genomic_DNA"/>
</dbReference>
<dbReference type="InterPro" id="IPR011006">
    <property type="entry name" value="CheY-like_superfamily"/>
</dbReference>
<keyword evidence="6" id="KW-0238">DNA-binding</keyword>
<dbReference type="Pfam" id="PF00072">
    <property type="entry name" value="Response_reg"/>
    <property type="match status" value="1"/>
</dbReference>
<sequence length="223" mass="25380">MYHVLIAEDDFRVAGIHEEYLKQIPEMSLAAKALNAKEVMEALATHHIDLLLLDVYMPDELGTGLLHRIREEHPNVDIIMITAATDKAFLEKAIRYGVQDYLIKPVTLDNFRTSMDKYKQKKETLHRTDEVNEEVLKKMFGTSPQPEEIPDLPTGIDAGTLKKVQQTLASKEEGITADETGKELGASRTTARRYLEYLVGENEAYSEQVYGIVGRPERRYFPL</sequence>
<evidence type="ECO:0000256" key="5">
    <source>
        <dbReference type="ARBA" id="ARBA00023015"/>
    </source>
</evidence>
<keyword evidence="5" id="KW-0805">Transcription regulation</keyword>
<dbReference type="PROSITE" id="PS50110">
    <property type="entry name" value="RESPONSE_REGULATORY"/>
    <property type="match status" value="1"/>
</dbReference>
<reference evidence="12" key="1">
    <citation type="submission" date="2016-10" db="EMBL/GenBank/DDBJ databases">
        <authorList>
            <person name="Varghese N."/>
            <person name="Submissions S."/>
        </authorList>
    </citation>
    <scope>NUCLEOTIDE SEQUENCE [LARGE SCALE GENOMIC DNA]</scope>
    <source>
        <strain evidence="12">DSM 4771</strain>
    </source>
</reference>
<organism evidence="11 12">
    <name type="scientific">Salimicrobium halophilum</name>
    <dbReference type="NCBI Taxonomy" id="86666"/>
    <lineage>
        <taxon>Bacteria</taxon>
        <taxon>Bacillati</taxon>
        <taxon>Bacillota</taxon>
        <taxon>Bacilli</taxon>
        <taxon>Bacillales</taxon>
        <taxon>Bacillaceae</taxon>
        <taxon>Salimicrobium</taxon>
    </lineage>
</organism>
<dbReference type="PANTHER" id="PTHR45526">
    <property type="entry name" value="TRANSCRIPTIONAL REGULATORY PROTEIN DPIA"/>
    <property type="match status" value="1"/>
</dbReference>
<gene>
    <name evidence="11" type="ORF">SAMN04490247_1397</name>
</gene>
<dbReference type="AlphaFoldDB" id="A0A1G8SEX8"/>
<dbReference type="Gene3D" id="3.40.50.2300">
    <property type="match status" value="1"/>
</dbReference>
<dbReference type="GO" id="GO:0003677">
    <property type="term" value="F:DNA binding"/>
    <property type="evidence" value="ECO:0007669"/>
    <property type="project" value="UniProtKB-KW"/>
</dbReference>
<protein>
    <submittedName>
        <fullName evidence="11">Two-component system, CitB family, response regulator CitT</fullName>
    </submittedName>
</protein>
<dbReference type="Proteomes" id="UP000199225">
    <property type="component" value="Unassembled WGS sequence"/>
</dbReference>
<comment type="subcellular location">
    <subcellularLocation>
        <location evidence="1">Cytoplasm</location>
    </subcellularLocation>
</comment>
<keyword evidence="2" id="KW-0963">Cytoplasm</keyword>
<evidence type="ECO:0000256" key="2">
    <source>
        <dbReference type="ARBA" id="ARBA00022490"/>
    </source>
</evidence>
<dbReference type="InterPro" id="IPR048714">
    <property type="entry name" value="DpiA-like_HTH"/>
</dbReference>
<keyword evidence="3 9" id="KW-0597">Phosphoprotein</keyword>
<dbReference type="OrthoDB" id="9759232at2"/>
<evidence type="ECO:0000256" key="9">
    <source>
        <dbReference type="PROSITE-ProRule" id="PRU00169"/>
    </source>
</evidence>
<dbReference type="InterPro" id="IPR024187">
    <property type="entry name" value="Sig_transdc_resp-reg_cit/mal"/>
</dbReference>
<dbReference type="GO" id="GO:0005737">
    <property type="term" value="C:cytoplasm"/>
    <property type="evidence" value="ECO:0007669"/>
    <property type="project" value="UniProtKB-SubCell"/>
</dbReference>
<dbReference type="STRING" id="86666.SAMN04490247_1397"/>
<evidence type="ECO:0000256" key="3">
    <source>
        <dbReference type="ARBA" id="ARBA00022553"/>
    </source>
</evidence>
<evidence type="ECO:0000256" key="1">
    <source>
        <dbReference type="ARBA" id="ARBA00004496"/>
    </source>
</evidence>
<keyword evidence="7" id="KW-0010">Activator</keyword>
<dbReference type="PIRSF" id="PIRSF006171">
    <property type="entry name" value="RR_citrat_malat"/>
    <property type="match status" value="1"/>
</dbReference>
<name>A0A1G8SEX8_9BACI</name>